<keyword evidence="4" id="KW-1185">Reference proteome</keyword>
<dbReference type="Proteomes" id="UP000663829">
    <property type="component" value="Unassembled WGS sequence"/>
</dbReference>
<dbReference type="AlphaFoldDB" id="A0A815NZT9"/>
<reference evidence="2" key="1">
    <citation type="submission" date="2021-02" db="EMBL/GenBank/DDBJ databases">
        <authorList>
            <person name="Nowell W R."/>
        </authorList>
    </citation>
    <scope>NUCLEOTIDE SEQUENCE</scope>
</reference>
<feature type="region of interest" description="Disordered" evidence="1">
    <location>
        <begin position="44"/>
        <end position="73"/>
    </location>
</feature>
<dbReference type="EMBL" id="CAJNOQ010018864">
    <property type="protein sequence ID" value="CAF1438150.1"/>
    <property type="molecule type" value="Genomic_DNA"/>
</dbReference>
<comment type="caution">
    <text evidence="2">The sequence shown here is derived from an EMBL/GenBank/DDBJ whole genome shotgun (WGS) entry which is preliminary data.</text>
</comment>
<sequence>MSIELELFPLDDALPLLDAPAAPSAPTTALLTALASTVLTSTLSTPTAAGKPTTPDPGALPTATTVSTSAASQSRVPRLMDIRVPLMAITPWFPLYSQGYHPRRIMVLETPMSQHPSTRLRAQSKFLPVLSLSGQ</sequence>
<dbReference type="EMBL" id="CAJOBC010084305">
    <property type="protein sequence ID" value="CAF4315185.1"/>
    <property type="molecule type" value="Genomic_DNA"/>
</dbReference>
<evidence type="ECO:0000313" key="3">
    <source>
        <dbReference type="EMBL" id="CAF4315185.1"/>
    </source>
</evidence>
<organism evidence="2 4">
    <name type="scientific">Didymodactylos carnosus</name>
    <dbReference type="NCBI Taxonomy" id="1234261"/>
    <lineage>
        <taxon>Eukaryota</taxon>
        <taxon>Metazoa</taxon>
        <taxon>Spiralia</taxon>
        <taxon>Gnathifera</taxon>
        <taxon>Rotifera</taxon>
        <taxon>Eurotatoria</taxon>
        <taxon>Bdelloidea</taxon>
        <taxon>Philodinida</taxon>
        <taxon>Philodinidae</taxon>
        <taxon>Didymodactylos</taxon>
    </lineage>
</organism>
<dbReference type="Proteomes" id="UP000681722">
    <property type="component" value="Unassembled WGS sequence"/>
</dbReference>
<evidence type="ECO:0000313" key="4">
    <source>
        <dbReference type="Proteomes" id="UP000663829"/>
    </source>
</evidence>
<evidence type="ECO:0000313" key="2">
    <source>
        <dbReference type="EMBL" id="CAF1438150.1"/>
    </source>
</evidence>
<gene>
    <name evidence="2" type="ORF">GPM918_LOCUS34273</name>
    <name evidence="3" type="ORF">SRO942_LOCUS34970</name>
</gene>
<evidence type="ECO:0000256" key="1">
    <source>
        <dbReference type="SAM" id="MobiDB-lite"/>
    </source>
</evidence>
<accession>A0A815NZT9</accession>
<feature type="compositionally biased region" description="Low complexity" evidence="1">
    <location>
        <begin position="59"/>
        <end position="73"/>
    </location>
</feature>
<protein>
    <submittedName>
        <fullName evidence="2">Uncharacterized protein</fullName>
    </submittedName>
</protein>
<proteinExistence type="predicted"/>
<name>A0A815NZT9_9BILA</name>